<dbReference type="InterPro" id="IPR002123">
    <property type="entry name" value="Plipid/glycerol_acylTrfase"/>
</dbReference>
<dbReference type="PANTHER" id="PTHR10434">
    <property type="entry name" value="1-ACYL-SN-GLYCEROL-3-PHOSPHATE ACYLTRANSFERASE"/>
    <property type="match status" value="1"/>
</dbReference>
<dbReference type="CDD" id="cd07989">
    <property type="entry name" value="LPLAT_AGPAT-like"/>
    <property type="match status" value="1"/>
</dbReference>
<protein>
    <submittedName>
        <fullName evidence="4">Lysophospholipid acyltransferase family protein</fullName>
    </submittedName>
</protein>
<proteinExistence type="predicted"/>
<name>A0ABP8PIU8_9ACTN</name>
<keyword evidence="5" id="KW-1185">Reference proteome</keyword>
<evidence type="ECO:0000313" key="5">
    <source>
        <dbReference type="Proteomes" id="UP001500503"/>
    </source>
</evidence>
<evidence type="ECO:0000256" key="2">
    <source>
        <dbReference type="ARBA" id="ARBA00023315"/>
    </source>
</evidence>
<feature type="domain" description="Phospholipid/glycerol acyltransferase" evidence="3">
    <location>
        <begin position="47"/>
        <end position="161"/>
    </location>
</feature>
<dbReference type="Proteomes" id="UP001500503">
    <property type="component" value="Unassembled WGS sequence"/>
</dbReference>
<comment type="caution">
    <text evidence="4">The sequence shown here is derived from an EMBL/GenBank/DDBJ whole genome shotgun (WGS) entry which is preliminary data.</text>
</comment>
<evidence type="ECO:0000313" key="4">
    <source>
        <dbReference type="EMBL" id="GAA4486730.1"/>
    </source>
</evidence>
<reference evidence="5" key="1">
    <citation type="journal article" date="2019" name="Int. J. Syst. Evol. Microbiol.">
        <title>The Global Catalogue of Microorganisms (GCM) 10K type strain sequencing project: providing services to taxonomists for standard genome sequencing and annotation.</title>
        <authorList>
            <consortium name="The Broad Institute Genomics Platform"/>
            <consortium name="The Broad Institute Genome Sequencing Center for Infectious Disease"/>
            <person name="Wu L."/>
            <person name="Ma J."/>
        </authorList>
    </citation>
    <scope>NUCLEOTIDE SEQUENCE [LARGE SCALE GENOMIC DNA]</scope>
    <source>
        <strain evidence="5">JCM 17933</strain>
    </source>
</reference>
<dbReference type="GO" id="GO:0016746">
    <property type="term" value="F:acyltransferase activity"/>
    <property type="evidence" value="ECO:0007669"/>
    <property type="project" value="UniProtKB-KW"/>
</dbReference>
<gene>
    <name evidence="4" type="ORF">GCM10023191_013540</name>
</gene>
<dbReference type="EMBL" id="BAABHF010000010">
    <property type="protein sequence ID" value="GAA4486730.1"/>
    <property type="molecule type" value="Genomic_DNA"/>
</dbReference>
<dbReference type="Pfam" id="PF01553">
    <property type="entry name" value="Acyltransferase"/>
    <property type="match status" value="1"/>
</dbReference>
<dbReference type="SMART" id="SM00563">
    <property type="entry name" value="PlsC"/>
    <property type="match status" value="1"/>
</dbReference>
<organism evidence="4 5">
    <name type="scientific">Actinoallomurus oryzae</name>
    <dbReference type="NCBI Taxonomy" id="502180"/>
    <lineage>
        <taxon>Bacteria</taxon>
        <taxon>Bacillati</taxon>
        <taxon>Actinomycetota</taxon>
        <taxon>Actinomycetes</taxon>
        <taxon>Streptosporangiales</taxon>
        <taxon>Thermomonosporaceae</taxon>
        <taxon>Actinoallomurus</taxon>
    </lineage>
</organism>
<evidence type="ECO:0000259" key="3">
    <source>
        <dbReference type="SMART" id="SM00563"/>
    </source>
</evidence>
<dbReference type="PANTHER" id="PTHR10434:SF11">
    <property type="entry name" value="1-ACYL-SN-GLYCEROL-3-PHOSPHATE ACYLTRANSFERASE"/>
    <property type="match status" value="1"/>
</dbReference>
<accession>A0ABP8PIU8</accession>
<sequence>MTVYSYGEFREAQVLYWFMSTVVRRLLKIVFRPVVAGLENVPADGPIIFASNHLSFVDSVLIPLVMPRRVTFLAKAEYFESSILGAFLSSMGHIPVPRTEQRAAVAALDIALKTLDEGNAFAIYPEGTRSEDGRLYRGHTGVGWLALNAQVSVVPVAVRDTQRIMPVGARLPRIIRPGVTFGKPIDFKPFADMPPARGRRALVDEIMREIQKLSGQEYTGTYNERSKVSAA</sequence>
<evidence type="ECO:0000256" key="1">
    <source>
        <dbReference type="ARBA" id="ARBA00022679"/>
    </source>
</evidence>
<keyword evidence="2 4" id="KW-0012">Acyltransferase</keyword>
<dbReference type="SUPFAM" id="SSF69593">
    <property type="entry name" value="Glycerol-3-phosphate (1)-acyltransferase"/>
    <property type="match status" value="1"/>
</dbReference>
<keyword evidence="1" id="KW-0808">Transferase</keyword>